<dbReference type="Proteomes" id="UP000292052">
    <property type="component" value="Unassembled WGS sequence"/>
</dbReference>
<dbReference type="STRING" id="1661398.A0A482V3Z2"/>
<evidence type="ECO:0000313" key="4">
    <source>
        <dbReference type="EMBL" id="RZB38704.1"/>
    </source>
</evidence>
<feature type="domain" description="Spermatogenesis-associated protein 6 N-terminal" evidence="3">
    <location>
        <begin position="32"/>
        <end position="150"/>
    </location>
</feature>
<feature type="non-terminal residue" evidence="4">
    <location>
        <position position="431"/>
    </location>
</feature>
<dbReference type="GO" id="GO:0007283">
    <property type="term" value="P:spermatogenesis"/>
    <property type="evidence" value="ECO:0007669"/>
    <property type="project" value="InterPro"/>
</dbReference>
<sequence length="431" mass="50076">MSRKAFLVQVELDIQAVSDVPITYFSSVYLFKVTCPGVWLCSNGKVALQIYMLDSCVQTGSYKPNFPIQCNETFVFYKTFYSKHQLIELEKELHDQWVYIELVQWQSCEIGHVLATFQTTLDELLYPSTVSGSIAGVDLDLLMEPSKTFPVKMIRNCCFMLYPFHCLSREQSLRKWKKRHHFKPMKSKPPFRYRRAEDDLILRKPQHSREPYNNYCRQSRSVERRNVNSLRRRKPDLGECPCTVKMCSCGSGHRENFCPVCAKYKGYFSVTPAVTYSTELQQKDKIEDKTETPLRTTLFDSDKNCYRHSKTNRCPCCRPVAFAAAEGKSEATIEISPSDTEDEKKRVCFCNTERKPSLAERLHAKLTKTLSTIPKSIEWPCYDVNDDECDCCECPRQSRAELYRDLQKFYGDLYEKTRSNVLCVPDCSGYK</sequence>
<dbReference type="AlphaFoldDB" id="A0A482V3Z2"/>
<comment type="caution">
    <text evidence="4">The sequence shown here is derived from an EMBL/GenBank/DDBJ whole genome shotgun (WGS) entry which is preliminary data.</text>
</comment>
<keyword evidence="5" id="KW-1185">Reference proteome</keyword>
<evidence type="ECO:0000256" key="1">
    <source>
        <dbReference type="ARBA" id="ARBA00006215"/>
    </source>
</evidence>
<organism evidence="4 5">
    <name type="scientific">Asbolus verrucosus</name>
    <name type="common">Desert ironclad beetle</name>
    <dbReference type="NCBI Taxonomy" id="1661398"/>
    <lineage>
        <taxon>Eukaryota</taxon>
        <taxon>Metazoa</taxon>
        <taxon>Ecdysozoa</taxon>
        <taxon>Arthropoda</taxon>
        <taxon>Hexapoda</taxon>
        <taxon>Insecta</taxon>
        <taxon>Pterygota</taxon>
        <taxon>Neoptera</taxon>
        <taxon>Endopterygota</taxon>
        <taxon>Coleoptera</taxon>
        <taxon>Polyphaga</taxon>
        <taxon>Cucujiformia</taxon>
        <taxon>Tenebrionidae</taxon>
        <taxon>Pimeliinae</taxon>
        <taxon>Asbolus</taxon>
    </lineage>
</organism>
<protein>
    <recommendedName>
        <fullName evidence="3">Spermatogenesis-associated protein 6 N-terminal domain-containing protein</fullName>
    </recommendedName>
</protein>
<dbReference type="InterPro" id="IPR042769">
    <property type="entry name" value="SPATA6_fam"/>
</dbReference>
<dbReference type="InterPro" id="IPR032732">
    <property type="entry name" value="SPATA6_N"/>
</dbReference>
<evidence type="ECO:0000313" key="5">
    <source>
        <dbReference type="Proteomes" id="UP000292052"/>
    </source>
</evidence>
<evidence type="ECO:0000259" key="3">
    <source>
        <dbReference type="Pfam" id="PF14909"/>
    </source>
</evidence>
<gene>
    <name evidence="4" type="ORF">BDFB_002480</name>
</gene>
<dbReference type="PANTHER" id="PTHR16435:SF6">
    <property type="entry name" value="IP09370P"/>
    <property type="match status" value="1"/>
</dbReference>
<reference evidence="4 5" key="1">
    <citation type="submission" date="2017-03" db="EMBL/GenBank/DDBJ databases">
        <title>Genome of the blue death feigning beetle - Asbolus verrucosus.</title>
        <authorList>
            <person name="Rider S.D."/>
        </authorList>
    </citation>
    <scope>NUCLEOTIDE SEQUENCE [LARGE SCALE GENOMIC DNA]</scope>
    <source>
        <strain evidence="4">Butters</strain>
        <tissue evidence="4">Head and leg muscle</tissue>
    </source>
</reference>
<dbReference type="OrthoDB" id="5963614at2759"/>
<dbReference type="GO" id="GO:0032027">
    <property type="term" value="F:myosin light chain binding"/>
    <property type="evidence" value="ECO:0007669"/>
    <property type="project" value="InterPro"/>
</dbReference>
<name>A0A482V3Z2_ASBVE</name>
<comment type="similarity">
    <text evidence="1">Belongs to the SPATA6 family.</text>
</comment>
<proteinExistence type="inferred from homology"/>
<accession>A0A482V3Z2</accession>
<keyword evidence="2" id="KW-0597">Phosphoprotein</keyword>
<dbReference type="EMBL" id="QDEB01134606">
    <property type="protein sequence ID" value="RZB38704.1"/>
    <property type="molecule type" value="Genomic_DNA"/>
</dbReference>
<dbReference type="GO" id="GO:0120212">
    <property type="term" value="C:sperm head-tail coupling apparatus"/>
    <property type="evidence" value="ECO:0007669"/>
    <property type="project" value="InterPro"/>
</dbReference>
<dbReference type="PANTHER" id="PTHR16435">
    <property type="entry name" value="SPERMATOGENESIS-ASSOCIATED PROTEIN 6 SPATA6"/>
    <property type="match status" value="1"/>
</dbReference>
<evidence type="ECO:0000256" key="2">
    <source>
        <dbReference type="ARBA" id="ARBA00022553"/>
    </source>
</evidence>
<dbReference type="Pfam" id="PF14909">
    <property type="entry name" value="SPATA6"/>
    <property type="match status" value="1"/>
</dbReference>